<organism evidence="1 2">
    <name type="scientific">Meganyctiphanes norvegica</name>
    <name type="common">Northern krill</name>
    <name type="synonym">Thysanopoda norvegica</name>
    <dbReference type="NCBI Taxonomy" id="48144"/>
    <lineage>
        <taxon>Eukaryota</taxon>
        <taxon>Metazoa</taxon>
        <taxon>Ecdysozoa</taxon>
        <taxon>Arthropoda</taxon>
        <taxon>Crustacea</taxon>
        <taxon>Multicrustacea</taxon>
        <taxon>Malacostraca</taxon>
        <taxon>Eumalacostraca</taxon>
        <taxon>Eucarida</taxon>
        <taxon>Euphausiacea</taxon>
        <taxon>Euphausiidae</taxon>
        <taxon>Meganyctiphanes</taxon>
    </lineage>
</organism>
<dbReference type="Proteomes" id="UP001497623">
    <property type="component" value="Unassembled WGS sequence"/>
</dbReference>
<name>A0AAV2Q370_MEGNR</name>
<evidence type="ECO:0000313" key="2">
    <source>
        <dbReference type="Proteomes" id="UP001497623"/>
    </source>
</evidence>
<accession>A0AAV2Q370</accession>
<reference evidence="1 2" key="1">
    <citation type="submission" date="2024-05" db="EMBL/GenBank/DDBJ databases">
        <authorList>
            <person name="Wallberg A."/>
        </authorList>
    </citation>
    <scope>NUCLEOTIDE SEQUENCE [LARGE SCALE GENOMIC DNA]</scope>
</reference>
<keyword evidence="2" id="KW-1185">Reference proteome</keyword>
<proteinExistence type="predicted"/>
<gene>
    <name evidence="1" type="ORF">MNOR_LOCUS8001</name>
</gene>
<dbReference type="EMBL" id="CAXKWB010003624">
    <property type="protein sequence ID" value="CAL4069712.1"/>
    <property type="molecule type" value="Genomic_DNA"/>
</dbReference>
<sequence>MPYKTQKRHGKYLKYEVYVYYVHKHTHTIADVHCAIVSQCVSYISGCAACIIHFRMCHMYHMCQDVPRVAYMSGCATCIIHVRMCHVYYTLQDVPRISYMSGCATCIIHVRMCDVYHT</sequence>
<comment type="caution">
    <text evidence="1">The sequence shown here is derived from an EMBL/GenBank/DDBJ whole genome shotgun (WGS) entry which is preliminary data.</text>
</comment>
<protein>
    <submittedName>
        <fullName evidence="1">Uncharacterized protein</fullName>
    </submittedName>
</protein>
<dbReference type="AlphaFoldDB" id="A0AAV2Q370"/>
<evidence type="ECO:0000313" key="1">
    <source>
        <dbReference type="EMBL" id="CAL4069712.1"/>
    </source>
</evidence>